<evidence type="ECO:0000256" key="3">
    <source>
        <dbReference type="SAM" id="Coils"/>
    </source>
</evidence>
<dbReference type="GO" id="GO:0030048">
    <property type="term" value="P:actin filament-based movement"/>
    <property type="evidence" value="ECO:0007669"/>
    <property type="project" value="TreeGrafter"/>
</dbReference>
<dbReference type="GO" id="GO:0072673">
    <property type="term" value="P:lamellipodium morphogenesis"/>
    <property type="evidence" value="ECO:0007669"/>
    <property type="project" value="TreeGrafter"/>
</dbReference>
<feature type="coiled-coil region" evidence="3">
    <location>
        <begin position="241"/>
        <end position="341"/>
    </location>
</feature>
<feature type="coiled-coil region" evidence="3">
    <location>
        <begin position="774"/>
        <end position="952"/>
    </location>
</feature>
<evidence type="ECO:0000313" key="5">
    <source>
        <dbReference type="EMBL" id="GFH53287.1"/>
    </source>
</evidence>
<organism evidence="5 6">
    <name type="scientific">Chaetoceros tenuissimus</name>
    <dbReference type="NCBI Taxonomy" id="426638"/>
    <lineage>
        <taxon>Eukaryota</taxon>
        <taxon>Sar</taxon>
        <taxon>Stramenopiles</taxon>
        <taxon>Ochrophyta</taxon>
        <taxon>Bacillariophyta</taxon>
        <taxon>Coscinodiscophyceae</taxon>
        <taxon>Chaetocerotophycidae</taxon>
        <taxon>Chaetocerotales</taxon>
        <taxon>Chaetocerotaceae</taxon>
        <taxon>Chaetoceros</taxon>
    </lineage>
</organism>
<reference evidence="5 6" key="1">
    <citation type="journal article" date="2021" name="Sci. Rep.">
        <title>The genome of the diatom Chaetoceros tenuissimus carries an ancient integrated fragment of an extant virus.</title>
        <authorList>
            <person name="Hongo Y."/>
            <person name="Kimura K."/>
            <person name="Takaki Y."/>
            <person name="Yoshida Y."/>
            <person name="Baba S."/>
            <person name="Kobayashi G."/>
            <person name="Nagasaki K."/>
            <person name="Hano T."/>
            <person name="Tomaru Y."/>
        </authorList>
    </citation>
    <scope>NUCLEOTIDE SEQUENCE [LARGE SCALE GENOMIC DNA]</scope>
    <source>
        <strain evidence="5 6">NIES-3715</strain>
    </source>
</reference>
<evidence type="ECO:0000256" key="4">
    <source>
        <dbReference type="SAM" id="MobiDB-lite"/>
    </source>
</evidence>
<evidence type="ECO:0000256" key="2">
    <source>
        <dbReference type="ARBA" id="ARBA00022490"/>
    </source>
</evidence>
<evidence type="ECO:0008006" key="7">
    <source>
        <dbReference type="Google" id="ProtNLM"/>
    </source>
</evidence>
<dbReference type="Gene3D" id="1.20.5.190">
    <property type="match status" value="1"/>
</dbReference>
<dbReference type="GO" id="GO:0035556">
    <property type="term" value="P:intracellular signal transduction"/>
    <property type="evidence" value="ECO:0007669"/>
    <property type="project" value="InterPro"/>
</dbReference>
<dbReference type="PROSITE" id="PS50096">
    <property type="entry name" value="IQ"/>
    <property type="match status" value="2"/>
</dbReference>
<dbReference type="GO" id="GO:0001726">
    <property type="term" value="C:ruffle"/>
    <property type="evidence" value="ECO:0007669"/>
    <property type="project" value="TreeGrafter"/>
</dbReference>
<gene>
    <name evidence="5" type="ORF">CTEN210_09763</name>
</gene>
<dbReference type="GO" id="GO:0005096">
    <property type="term" value="F:GTPase activator activity"/>
    <property type="evidence" value="ECO:0007669"/>
    <property type="project" value="InterPro"/>
</dbReference>
<dbReference type="Proteomes" id="UP001054902">
    <property type="component" value="Unassembled WGS sequence"/>
</dbReference>
<feature type="compositionally biased region" description="Basic and acidic residues" evidence="4">
    <location>
        <begin position="511"/>
        <end position="525"/>
    </location>
</feature>
<keyword evidence="3" id="KW-0175">Coiled coil</keyword>
<dbReference type="GO" id="GO:0030027">
    <property type="term" value="C:lamellipodium"/>
    <property type="evidence" value="ECO:0007669"/>
    <property type="project" value="TreeGrafter"/>
</dbReference>
<dbReference type="PANTHER" id="PTHR46184:SF2">
    <property type="entry name" value="UNCONVENTIONAL MYOSIN-IXB"/>
    <property type="match status" value="1"/>
</dbReference>
<dbReference type="GO" id="GO:0000146">
    <property type="term" value="F:microfilament motor activity"/>
    <property type="evidence" value="ECO:0007669"/>
    <property type="project" value="InterPro"/>
</dbReference>
<sequence>MCHVLKQEQWWRWKGVQYRGEVIPDSDSNSTHVVMRREIFQNILPYSRVWERFHCFAPSEAWNLEDIKIKVELVLEAFIDAHHVEKNSYVFGPSVVFFRNRILNQLEEARVRLLYSNATKIESQYRAMKQRRRFLTIKNLATKLQHLQREKKYNNVYFPMYNTSVVLQSLYRMRKARNQYRELVQAIIKIQSFMRKWMVLYRCKKMQAASLKIQCRVRIMISKRIFKSCMAKEKKRIQYKLSSLRQDNVSLQTEVTTLEKEMESLTSDLEEECKRRRSAENANRGLSAKLLCLEHDINNLSSIEEEYACLQIDVTMLENEVESLKSKLEEEYKSRECAESRSIELGEKLSLLERTLDNLSSIEEDFKFTLEENNKLKCQLVEMQESNSALRKDHYLLVQEHCKLQGDLEQRHAKINALQNDIAKKEDALLQMEQSMSLSRKETQDKDTHIQDLEEQIALLRKQNEHMNSDLLGLISSYHSFNSMESRDDSEAMPPVQGSRCTDPPNTPNRPKQDKIEQDVQENKQHQLLQPEIDRLEKEISSLHSKLKERDDDLKKAKDDKILFIQLQTELQTTKKDVSESEMKFKEQLKACEDKIALQKEKISSLQGEKYSSIEAIHSLEHKLALLQREIQNRDEATAFESDRVAKLVSKSKETERELEIKGIQLLGRQENDQIIQEQKKTITELKECNLSMGRNNQLLQETLTVNDRIIQEQEKSILELKESQLSLGNQIKLMRESTISTDKDAQHKEQYISDLNVEISSLNEAFAYTKDQMTGLEEQMNLDKEVIQKLRDEVQASHENEHRLSQLIATIEDERDKLQLHIATLEGKLQSNADALSELSDERSSLSMMYVEDSQNLREKISNLEDQLKVSRSQGLKTIGRLHELEREKELNEGEIKLLEMEKDSLQERVDFLLLELEAGKENTEEINAQLSKLNSENQTLEHDIEELKKSRSDLWNKVQAVKIEKKFAKNCSKSLLKTNKELLSDLNNLKLVHARKSK</sequence>
<dbReference type="InterPro" id="IPR027417">
    <property type="entry name" value="P-loop_NTPase"/>
</dbReference>
<feature type="coiled-coil region" evidence="3">
    <location>
        <begin position="589"/>
        <end position="637"/>
    </location>
</feature>
<protein>
    <recommendedName>
        <fullName evidence="7">Myosin motor domain-containing protein</fullName>
    </recommendedName>
</protein>
<dbReference type="SUPFAM" id="SSF52540">
    <property type="entry name" value="P-loop containing nucleoside triphosphate hydrolases"/>
    <property type="match status" value="2"/>
</dbReference>
<dbReference type="PANTHER" id="PTHR46184">
    <property type="entry name" value="UNCONVENTIONAL MYOSIN-IXB-LIKE PROTEIN"/>
    <property type="match status" value="1"/>
</dbReference>
<dbReference type="InterPro" id="IPR046987">
    <property type="entry name" value="Myo9"/>
</dbReference>
<dbReference type="EMBL" id="BLLK01000046">
    <property type="protein sequence ID" value="GFH53287.1"/>
    <property type="molecule type" value="Genomic_DNA"/>
</dbReference>
<comment type="caution">
    <text evidence="5">The sequence shown here is derived from an EMBL/GenBank/DDBJ whole genome shotgun (WGS) entry which is preliminary data.</text>
</comment>
<evidence type="ECO:0000256" key="1">
    <source>
        <dbReference type="ARBA" id="ARBA00004496"/>
    </source>
</evidence>
<dbReference type="GO" id="GO:0016887">
    <property type="term" value="F:ATP hydrolysis activity"/>
    <property type="evidence" value="ECO:0007669"/>
    <property type="project" value="TreeGrafter"/>
</dbReference>
<feature type="region of interest" description="Disordered" evidence="4">
    <location>
        <begin position="485"/>
        <end position="533"/>
    </location>
</feature>
<name>A0AAD3CWF3_9STRA</name>
<comment type="subcellular location">
    <subcellularLocation>
        <location evidence="1">Cytoplasm</location>
    </subcellularLocation>
</comment>
<dbReference type="GO" id="GO:0005737">
    <property type="term" value="C:cytoplasm"/>
    <property type="evidence" value="ECO:0007669"/>
    <property type="project" value="UniProtKB-SubCell"/>
</dbReference>
<accession>A0AAD3CWF3</accession>
<proteinExistence type="predicted"/>
<keyword evidence="6" id="KW-1185">Reference proteome</keyword>
<feature type="coiled-coil region" evidence="3">
    <location>
        <begin position="373"/>
        <end position="470"/>
    </location>
</feature>
<dbReference type="AlphaFoldDB" id="A0AAD3CWF3"/>
<dbReference type="Gene3D" id="1.20.5.4820">
    <property type="match status" value="1"/>
</dbReference>
<dbReference type="GO" id="GO:0005524">
    <property type="term" value="F:ATP binding"/>
    <property type="evidence" value="ECO:0007669"/>
    <property type="project" value="TreeGrafter"/>
</dbReference>
<dbReference type="GO" id="GO:0051015">
    <property type="term" value="F:actin filament binding"/>
    <property type="evidence" value="ECO:0007669"/>
    <property type="project" value="TreeGrafter"/>
</dbReference>
<keyword evidence="2" id="KW-0963">Cytoplasm</keyword>
<evidence type="ECO:0000313" key="6">
    <source>
        <dbReference type="Proteomes" id="UP001054902"/>
    </source>
</evidence>
<dbReference type="GO" id="GO:0005884">
    <property type="term" value="C:actin filament"/>
    <property type="evidence" value="ECO:0007669"/>
    <property type="project" value="TreeGrafter"/>
</dbReference>